<gene>
    <name evidence="2" type="ORF">WR25_06299</name>
</gene>
<dbReference type="PANTHER" id="PTHR38624:SF1">
    <property type="entry name" value="KIF-BINDING PROTEIN"/>
    <property type="match status" value="1"/>
</dbReference>
<comment type="caution">
    <text evidence="2">The sequence shown here is derived from an EMBL/GenBank/DDBJ whole genome shotgun (WGS) entry which is preliminary data.</text>
</comment>
<sequence>MGDQRKEAFDKARSLSEAEKADEALEAIAEYTNVEAPEYTVDEMQTLNICITEKVTSAGFDDKKDACNQCIELLDGVKMMKDSLFLELYCESMYEVFSKMSRAVRDEEREQVWNKCKELFYELMLAAKKVWRDKNMPGGLTIYLNFAKLCKSYLDVADEDSFKMCESMAQEAKFLGKGQLEDEDWKDANKMIETIKKAIADARHDKELIDDSS</sequence>
<evidence type="ECO:0000313" key="2">
    <source>
        <dbReference type="EMBL" id="PAV66971.1"/>
    </source>
</evidence>
<keyword evidence="3" id="KW-1185">Reference proteome</keyword>
<reference evidence="2 3" key="1">
    <citation type="journal article" date="2017" name="Curr. Biol.">
        <title>Genome architecture and evolution of a unichromosomal asexual nematode.</title>
        <authorList>
            <person name="Fradin H."/>
            <person name="Zegar C."/>
            <person name="Gutwein M."/>
            <person name="Lucas J."/>
            <person name="Kovtun M."/>
            <person name="Corcoran D."/>
            <person name="Baugh L.R."/>
            <person name="Kiontke K."/>
            <person name="Gunsalus K."/>
            <person name="Fitch D.H."/>
            <person name="Piano F."/>
        </authorList>
    </citation>
    <scope>NUCLEOTIDE SEQUENCE [LARGE SCALE GENOMIC DNA]</scope>
    <source>
        <strain evidence="2">PF1309</strain>
    </source>
</reference>
<organism evidence="2 3">
    <name type="scientific">Diploscapter pachys</name>
    <dbReference type="NCBI Taxonomy" id="2018661"/>
    <lineage>
        <taxon>Eukaryota</taxon>
        <taxon>Metazoa</taxon>
        <taxon>Ecdysozoa</taxon>
        <taxon>Nematoda</taxon>
        <taxon>Chromadorea</taxon>
        <taxon>Rhabditida</taxon>
        <taxon>Rhabditina</taxon>
        <taxon>Rhabditomorpha</taxon>
        <taxon>Rhabditoidea</taxon>
        <taxon>Rhabditidae</taxon>
        <taxon>Diploscapter</taxon>
    </lineage>
</organism>
<evidence type="ECO:0000313" key="3">
    <source>
        <dbReference type="Proteomes" id="UP000218231"/>
    </source>
</evidence>
<dbReference type="OrthoDB" id="5814211at2759"/>
<dbReference type="AlphaFoldDB" id="A0A2A2JZ54"/>
<accession>A0A2A2JZ54</accession>
<proteinExistence type="predicted"/>
<dbReference type="Pfam" id="PF24944">
    <property type="entry name" value="DUF7758"/>
    <property type="match status" value="1"/>
</dbReference>
<protein>
    <recommendedName>
        <fullName evidence="1">DUF7758 domain-containing protein</fullName>
    </recommendedName>
</protein>
<dbReference type="Proteomes" id="UP000218231">
    <property type="component" value="Unassembled WGS sequence"/>
</dbReference>
<dbReference type="InterPro" id="IPR056660">
    <property type="entry name" value="DUF7758"/>
</dbReference>
<feature type="domain" description="DUF7758" evidence="1">
    <location>
        <begin position="58"/>
        <end position="152"/>
    </location>
</feature>
<dbReference type="PANTHER" id="PTHR38624">
    <property type="entry name" value="PROTEIN CBG08397-RELATED"/>
    <property type="match status" value="1"/>
</dbReference>
<dbReference type="EMBL" id="LIAE01010011">
    <property type="protein sequence ID" value="PAV66971.1"/>
    <property type="molecule type" value="Genomic_DNA"/>
</dbReference>
<name>A0A2A2JZ54_9BILA</name>
<dbReference type="STRING" id="2018661.A0A2A2JZ54"/>
<evidence type="ECO:0000259" key="1">
    <source>
        <dbReference type="Pfam" id="PF24944"/>
    </source>
</evidence>